<dbReference type="InterPro" id="IPR000477">
    <property type="entry name" value="RT_dom"/>
</dbReference>
<dbReference type="InterPro" id="IPR051083">
    <property type="entry name" value="GrpII_Intron_Splice-Mob/Def"/>
</dbReference>
<evidence type="ECO:0000256" key="9">
    <source>
        <dbReference type="ARBA" id="ARBA00048173"/>
    </source>
</evidence>
<reference evidence="11" key="2">
    <citation type="submission" date="2020-09" db="EMBL/GenBank/DDBJ databases">
        <authorList>
            <person name="Sun Q."/>
            <person name="Ohkuma M."/>
        </authorList>
    </citation>
    <scope>NUCLEOTIDE SEQUENCE</scope>
    <source>
        <strain evidence="11">JCM 19831</strain>
    </source>
</reference>
<sequence>MSSGHAALADAFLATPAWERAALLGAGYEVLGRRPRWLGPVVTAVLGAYREPPADRPRELAAFVAALGRVPFRARVAVRRAVPTRVVRMRWDTPRLDDLAALAEFLEVDGDHLDWYADRREINRLAADGALRHYRYTWLATRLIEAPKPRLRTLQRRLLDEVLGRIPVHPAAHGFVPGRDVRTFTAVHLGKSTVVRLDLSAFFASMTVSRVYGLFRGAGYPEPVAHTLAALCTTRTPPDVVRDAPSFLLAAQLRQPHLPQGAPSSPALANLIAFRLDRRLAGLADRFGADYSRYADDLAFSGAFDAPRLVAAATDVVVDEGFRVHPMKTRIRGRADRQQLAGLVVNEHAAVPRTEYDLLRAMLHTAARDGLAAANRAGHPDFRAYLAGRIAWVGRDHPSRAAKLARLFTALP</sequence>
<evidence type="ECO:0000256" key="8">
    <source>
        <dbReference type="ARBA" id="ARBA00034120"/>
    </source>
</evidence>
<evidence type="ECO:0000256" key="2">
    <source>
        <dbReference type="ARBA" id="ARBA00022679"/>
    </source>
</evidence>
<keyword evidence="7" id="KW-0051">Antiviral defense</keyword>
<accession>A0A917WKZ4</accession>
<dbReference type="GO" id="GO:0046872">
    <property type="term" value="F:metal ion binding"/>
    <property type="evidence" value="ECO:0007669"/>
    <property type="project" value="UniProtKB-KW"/>
</dbReference>
<dbReference type="PANTHER" id="PTHR34047">
    <property type="entry name" value="NUCLEAR INTRON MATURASE 1, MITOCHONDRIAL-RELATED"/>
    <property type="match status" value="1"/>
</dbReference>
<evidence type="ECO:0000313" key="11">
    <source>
        <dbReference type="EMBL" id="GGM11880.1"/>
    </source>
</evidence>
<evidence type="ECO:0000256" key="7">
    <source>
        <dbReference type="ARBA" id="ARBA00023118"/>
    </source>
</evidence>
<dbReference type="Proteomes" id="UP000642070">
    <property type="component" value="Unassembled WGS sequence"/>
</dbReference>
<dbReference type="EC" id="2.7.7.49" evidence="1"/>
<evidence type="ECO:0000256" key="4">
    <source>
        <dbReference type="ARBA" id="ARBA00022723"/>
    </source>
</evidence>
<dbReference type="InterPro" id="IPR043502">
    <property type="entry name" value="DNA/RNA_pol_sf"/>
</dbReference>
<comment type="caution">
    <text evidence="11">The sequence shown here is derived from an EMBL/GenBank/DDBJ whole genome shotgun (WGS) entry which is preliminary data.</text>
</comment>
<dbReference type="CDD" id="cd03487">
    <property type="entry name" value="RT_Bac_retron_II"/>
    <property type="match status" value="1"/>
</dbReference>
<comment type="catalytic activity">
    <reaction evidence="9">
        <text>DNA(n) + a 2'-deoxyribonucleoside 5'-triphosphate = DNA(n+1) + diphosphate</text>
        <dbReference type="Rhea" id="RHEA:22508"/>
        <dbReference type="Rhea" id="RHEA-COMP:17339"/>
        <dbReference type="Rhea" id="RHEA-COMP:17340"/>
        <dbReference type="ChEBI" id="CHEBI:33019"/>
        <dbReference type="ChEBI" id="CHEBI:61560"/>
        <dbReference type="ChEBI" id="CHEBI:173112"/>
        <dbReference type="EC" id="2.7.7.49"/>
    </reaction>
</comment>
<protein>
    <recommendedName>
        <fullName evidence="1">RNA-directed DNA polymerase</fullName>
        <ecNumber evidence="1">2.7.7.49</ecNumber>
    </recommendedName>
</protein>
<reference evidence="11" key="1">
    <citation type="journal article" date="2014" name="Int. J. Syst. Evol. Microbiol.">
        <title>Complete genome sequence of Corynebacterium casei LMG S-19264T (=DSM 44701T), isolated from a smear-ripened cheese.</title>
        <authorList>
            <consortium name="US DOE Joint Genome Institute (JGI-PGF)"/>
            <person name="Walter F."/>
            <person name="Albersmeier A."/>
            <person name="Kalinowski J."/>
            <person name="Ruckert C."/>
        </authorList>
    </citation>
    <scope>NUCLEOTIDE SEQUENCE</scope>
    <source>
        <strain evidence="11">JCM 19831</strain>
    </source>
</reference>
<gene>
    <name evidence="11" type="ORF">GCM10007977_011310</name>
</gene>
<dbReference type="SUPFAM" id="SSF56672">
    <property type="entry name" value="DNA/RNA polymerases"/>
    <property type="match status" value="1"/>
</dbReference>
<keyword evidence="3" id="KW-0548">Nucleotidyltransferase</keyword>
<dbReference type="InterPro" id="IPR000123">
    <property type="entry name" value="Reverse_transcriptase_msDNA"/>
</dbReference>
<dbReference type="GO" id="GO:0003723">
    <property type="term" value="F:RNA binding"/>
    <property type="evidence" value="ECO:0007669"/>
    <property type="project" value="InterPro"/>
</dbReference>
<evidence type="ECO:0000256" key="5">
    <source>
        <dbReference type="ARBA" id="ARBA00022842"/>
    </source>
</evidence>
<dbReference type="GO" id="GO:0051607">
    <property type="term" value="P:defense response to virus"/>
    <property type="evidence" value="ECO:0007669"/>
    <property type="project" value="UniProtKB-KW"/>
</dbReference>
<keyword evidence="2" id="KW-0808">Transferase</keyword>
<evidence type="ECO:0000256" key="1">
    <source>
        <dbReference type="ARBA" id="ARBA00012493"/>
    </source>
</evidence>
<organism evidence="11 12">
    <name type="scientific">Dactylosporangium sucinum</name>
    <dbReference type="NCBI Taxonomy" id="1424081"/>
    <lineage>
        <taxon>Bacteria</taxon>
        <taxon>Bacillati</taxon>
        <taxon>Actinomycetota</taxon>
        <taxon>Actinomycetes</taxon>
        <taxon>Micromonosporales</taxon>
        <taxon>Micromonosporaceae</taxon>
        <taxon>Dactylosporangium</taxon>
    </lineage>
</organism>
<evidence type="ECO:0000313" key="12">
    <source>
        <dbReference type="Proteomes" id="UP000642070"/>
    </source>
</evidence>
<evidence type="ECO:0000256" key="3">
    <source>
        <dbReference type="ARBA" id="ARBA00022695"/>
    </source>
</evidence>
<dbReference type="PRINTS" id="PR00866">
    <property type="entry name" value="RNADNAPOLMS"/>
</dbReference>
<dbReference type="PANTHER" id="PTHR34047:SF7">
    <property type="entry name" value="RNA-DIRECTED DNA POLYMERASE"/>
    <property type="match status" value="1"/>
</dbReference>
<proteinExistence type="inferred from homology"/>
<keyword evidence="5" id="KW-0460">Magnesium</keyword>
<name>A0A917WKZ4_9ACTN</name>
<evidence type="ECO:0000256" key="6">
    <source>
        <dbReference type="ARBA" id="ARBA00022918"/>
    </source>
</evidence>
<keyword evidence="12" id="KW-1185">Reference proteome</keyword>
<comment type="similarity">
    <text evidence="8">Belongs to the bacterial reverse transcriptase family.</text>
</comment>
<dbReference type="Pfam" id="PF00078">
    <property type="entry name" value="RVT_1"/>
    <property type="match status" value="1"/>
</dbReference>
<keyword evidence="4" id="KW-0479">Metal-binding</keyword>
<dbReference type="AlphaFoldDB" id="A0A917WKZ4"/>
<dbReference type="EMBL" id="BMPI01000004">
    <property type="protein sequence ID" value="GGM11880.1"/>
    <property type="molecule type" value="Genomic_DNA"/>
</dbReference>
<keyword evidence="6" id="KW-0695">RNA-directed DNA polymerase</keyword>
<dbReference type="GO" id="GO:0003964">
    <property type="term" value="F:RNA-directed DNA polymerase activity"/>
    <property type="evidence" value="ECO:0007669"/>
    <property type="project" value="UniProtKB-KW"/>
</dbReference>
<evidence type="ECO:0000259" key="10">
    <source>
        <dbReference type="Pfam" id="PF00078"/>
    </source>
</evidence>
<feature type="domain" description="Reverse transcriptase" evidence="10">
    <location>
        <begin position="141"/>
        <end position="331"/>
    </location>
</feature>